<dbReference type="EC" id="4.2.1.96" evidence="4"/>
<dbReference type="Pfam" id="PF01329">
    <property type="entry name" value="Pterin_4a"/>
    <property type="match status" value="1"/>
</dbReference>
<evidence type="ECO:0000313" key="5">
    <source>
        <dbReference type="EMBL" id="HAE94777.1"/>
    </source>
</evidence>
<dbReference type="RefSeq" id="WP_035547215.1">
    <property type="nucleotide sequence ID" value="NZ_AWFH01000001.1"/>
</dbReference>
<name>A0A059EAX5_9PROT</name>
<evidence type="ECO:0000256" key="3">
    <source>
        <dbReference type="ARBA" id="ARBA00023239"/>
    </source>
</evidence>
<dbReference type="GO" id="GO:0006729">
    <property type="term" value="P:tetrahydrobiopterin biosynthetic process"/>
    <property type="evidence" value="ECO:0007669"/>
    <property type="project" value="InterPro"/>
</dbReference>
<dbReference type="SUPFAM" id="SSF55248">
    <property type="entry name" value="PCD-like"/>
    <property type="match status" value="1"/>
</dbReference>
<evidence type="ECO:0000313" key="8">
    <source>
        <dbReference type="Proteomes" id="UP000259173"/>
    </source>
</evidence>
<proteinExistence type="inferred from homology"/>
<dbReference type="STRING" id="1280948.HY36_01320"/>
<dbReference type="EMBL" id="DMBR01000288">
    <property type="protein sequence ID" value="HAE94777.1"/>
    <property type="molecule type" value="Genomic_DNA"/>
</dbReference>
<dbReference type="PANTHER" id="PTHR12599:SF0">
    <property type="entry name" value="PTERIN-4-ALPHA-CARBINOLAMINE DEHYDRATASE"/>
    <property type="match status" value="1"/>
</dbReference>
<dbReference type="InterPro" id="IPR036428">
    <property type="entry name" value="PCD_sf"/>
</dbReference>
<reference evidence="6 7" key="1">
    <citation type="journal article" date="2014" name="Antonie Van Leeuwenhoek">
        <title>Hyphomonas beringensis sp. nov. and Hyphomonas chukchiensis sp. nov., isolated from surface seawater of the Bering Sea and Chukchi Sea.</title>
        <authorList>
            <person name="Li C."/>
            <person name="Lai Q."/>
            <person name="Li G."/>
            <person name="Dong C."/>
            <person name="Wang J."/>
            <person name="Liao Y."/>
            <person name="Shao Z."/>
        </authorList>
    </citation>
    <scope>NUCLEOTIDE SEQUENCE [LARGE SCALE GENOMIC DNA]</scope>
    <source>
        <strain evidence="6 7">22II1-22F38</strain>
    </source>
</reference>
<dbReference type="InterPro" id="IPR001533">
    <property type="entry name" value="Pterin_deHydtase"/>
</dbReference>
<dbReference type="CDD" id="cd00914">
    <property type="entry name" value="PCD_DCoH_subfamily_b"/>
    <property type="match status" value="1"/>
</dbReference>
<comment type="catalytic activity">
    <reaction evidence="1 4">
        <text>(4aS,6R)-4a-hydroxy-L-erythro-5,6,7,8-tetrahydrobiopterin = (6R)-L-erythro-6,7-dihydrobiopterin + H2O</text>
        <dbReference type="Rhea" id="RHEA:11920"/>
        <dbReference type="ChEBI" id="CHEBI:15377"/>
        <dbReference type="ChEBI" id="CHEBI:15642"/>
        <dbReference type="ChEBI" id="CHEBI:43120"/>
        <dbReference type="EC" id="4.2.1.96"/>
    </reaction>
</comment>
<dbReference type="PATRIC" id="fig|1280948.3.peg.256"/>
<protein>
    <recommendedName>
        <fullName evidence="4">Putative pterin-4-alpha-carbinolamine dehydratase</fullName>
        <shortName evidence="4">PHS</shortName>
        <ecNumber evidence="4">4.2.1.96</ecNumber>
    </recommendedName>
    <alternativeName>
        <fullName evidence="4">4-alpha-hydroxy-tetrahydropterin dehydratase</fullName>
    </alternativeName>
    <alternativeName>
        <fullName evidence="4">Pterin carbinolamine dehydratase</fullName>
        <shortName evidence="4">PCD</shortName>
    </alternativeName>
</protein>
<organism evidence="6 7">
    <name type="scientific">Hyphomonas atlantica</name>
    <dbReference type="NCBI Taxonomy" id="1280948"/>
    <lineage>
        <taxon>Bacteria</taxon>
        <taxon>Pseudomonadati</taxon>
        <taxon>Pseudomonadota</taxon>
        <taxon>Alphaproteobacteria</taxon>
        <taxon>Hyphomonadales</taxon>
        <taxon>Hyphomonadaceae</taxon>
        <taxon>Hyphomonas</taxon>
    </lineage>
</organism>
<dbReference type="Gene3D" id="3.30.1360.20">
    <property type="entry name" value="Transcriptional coactivator/pterin dehydratase"/>
    <property type="match status" value="1"/>
</dbReference>
<dbReference type="eggNOG" id="COG2154">
    <property type="taxonomic scope" value="Bacteria"/>
</dbReference>
<dbReference type="Proteomes" id="UP000024547">
    <property type="component" value="Unassembled WGS sequence"/>
</dbReference>
<dbReference type="OrthoDB" id="9794987at2"/>
<evidence type="ECO:0000256" key="4">
    <source>
        <dbReference type="HAMAP-Rule" id="MF_00434"/>
    </source>
</evidence>
<comment type="similarity">
    <text evidence="2 4">Belongs to the pterin-4-alpha-carbinolamine dehydratase family.</text>
</comment>
<keyword evidence="3 4" id="KW-0456">Lyase</keyword>
<dbReference type="HAMAP" id="MF_00434">
    <property type="entry name" value="Pterin_4_alpha"/>
    <property type="match status" value="1"/>
</dbReference>
<keyword evidence="7" id="KW-1185">Reference proteome</keyword>
<evidence type="ECO:0000256" key="1">
    <source>
        <dbReference type="ARBA" id="ARBA00001554"/>
    </source>
</evidence>
<dbReference type="GO" id="GO:0008124">
    <property type="term" value="F:4-alpha-hydroxytetrahydrobiopterin dehydratase activity"/>
    <property type="evidence" value="ECO:0007669"/>
    <property type="project" value="UniProtKB-UniRule"/>
</dbReference>
<dbReference type="Proteomes" id="UP000259173">
    <property type="component" value="Unassembled WGS sequence"/>
</dbReference>
<dbReference type="EMBL" id="AWFH01000001">
    <property type="protein sequence ID" value="KCZ65044.1"/>
    <property type="molecule type" value="Genomic_DNA"/>
</dbReference>
<evidence type="ECO:0000256" key="2">
    <source>
        <dbReference type="ARBA" id="ARBA00006472"/>
    </source>
</evidence>
<comment type="caution">
    <text evidence="6">The sequence shown here is derived from an EMBL/GenBank/DDBJ whole genome shotgun (WGS) entry which is preliminary data.</text>
</comment>
<accession>A0A059EAX5</accession>
<sequence length="97" mass="10876">MSGKIGAEAALAKLSGWTKGDEDRDTIQKTYKLGDFKTAWGFMSAVALKAEQMDHHPEWFNVYNKIEVTLTTHDVDGVSEKDVELARFMDELVAKLV</sequence>
<dbReference type="PANTHER" id="PTHR12599">
    <property type="entry name" value="PTERIN-4-ALPHA-CARBINOLAMINE DEHYDRATASE"/>
    <property type="match status" value="1"/>
</dbReference>
<dbReference type="AlphaFoldDB" id="A0A059EAX5"/>
<gene>
    <name evidence="5" type="ORF">DCG65_09460</name>
    <name evidence="6" type="ORF">HY36_01320</name>
</gene>
<dbReference type="NCBIfam" id="NF002018">
    <property type="entry name" value="PRK00823.1-3"/>
    <property type="match status" value="1"/>
</dbReference>
<evidence type="ECO:0000313" key="7">
    <source>
        <dbReference type="Proteomes" id="UP000024547"/>
    </source>
</evidence>
<reference evidence="5 8" key="2">
    <citation type="journal article" date="2018" name="Nat. Biotechnol.">
        <title>A standardized bacterial taxonomy based on genome phylogeny substantially revises the tree of life.</title>
        <authorList>
            <person name="Parks D.H."/>
            <person name="Chuvochina M."/>
            <person name="Waite D.W."/>
            <person name="Rinke C."/>
            <person name="Skarshewski A."/>
            <person name="Chaumeil P.A."/>
            <person name="Hugenholtz P."/>
        </authorList>
    </citation>
    <scope>NUCLEOTIDE SEQUENCE [LARGE SCALE GENOMIC DNA]</scope>
    <source>
        <strain evidence="5">UBA8557</strain>
    </source>
</reference>
<evidence type="ECO:0000313" key="6">
    <source>
        <dbReference type="EMBL" id="KCZ65044.1"/>
    </source>
</evidence>